<gene>
    <name evidence="1" type="ORF">LGH74_13880</name>
</gene>
<dbReference type="RefSeq" id="WP_226176583.1">
    <property type="nucleotide sequence ID" value="NZ_JAJADR010000003.1"/>
</dbReference>
<evidence type="ECO:0000313" key="2">
    <source>
        <dbReference type="Proteomes" id="UP001165296"/>
    </source>
</evidence>
<keyword evidence="2" id="KW-1185">Reference proteome</keyword>
<organism evidence="1 2">
    <name type="scientific">Hymenobacter lucidus</name>
    <dbReference type="NCBI Taxonomy" id="2880930"/>
    <lineage>
        <taxon>Bacteria</taxon>
        <taxon>Pseudomonadati</taxon>
        <taxon>Bacteroidota</taxon>
        <taxon>Cytophagia</taxon>
        <taxon>Cytophagales</taxon>
        <taxon>Hymenobacteraceae</taxon>
        <taxon>Hymenobacter</taxon>
    </lineage>
</organism>
<accession>A0ABS8AS81</accession>
<reference evidence="1" key="1">
    <citation type="submission" date="2021-10" db="EMBL/GenBank/DDBJ databases">
        <authorList>
            <person name="Dean J.D."/>
            <person name="Kim M.K."/>
            <person name="Newey C.N."/>
            <person name="Stoker T.S."/>
            <person name="Thompson D.W."/>
            <person name="Grose J.H."/>
        </authorList>
    </citation>
    <scope>NUCLEOTIDE SEQUENCE</scope>
    <source>
        <strain evidence="1">BT178</strain>
    </source>
</reference>
<evidence type="ECO:0000313" key="1">
    <source>
        <dbReference type="EMBL" id="MCB2409075.1"/>
    </source>
</evidence>
<proteinExistence type="predicted"/>
<dbReference type="EMBL" id="JAJADR010000003">
    <property type="protein sequence ID" value="MCB2409075.1"/>
    <property type="molecule type" value="Genomic_DNA"/>
</dbReference>
<protein>
    <submittedName>
        <fullName evidence="1">Uncharacterized protein</fullName>
    </submittedName>
</protein>
<sequence>MQKPASRSRFSRDEFCDLIDNHLQQLESSQDARHKYAGLLAAVRSSFEAYQKTRMRKA</sequence>
<dbReference type="Proteomes" id="UP001165296">
    <property type="component" value="Unassembled WGS sequence"/>
</dbReference>
<comment type="caution">
    <text evidence="1">The sequence shown here is derived from an EMBL/GenBank/DDBJ whole genome shotgun (WGS) entry which is preliminary data.</text>
</comment>
<name>A0ABS8AS81_9BACT</name>